<name>A0AAD8XU02_9STRA</name>
<dbReference type="EMBL" id="JATAAI010000045">
    <property type="protein sequence ID" value="KAK1733697.1"/>
    <property type="molecule type" value="Genomic_DNA"/>
</dbReference>
<dbReference type="Proteomes" id="UP001224775">
    <property type="component" value="Unassembled WGS sequence"/>
</dbReference>
<feature type="region of interest" description="Disordered" evidence="1">
    <location>
        <begin position="80"/>
        <end position="148"/>
    </location>
</feature>
<keyword evidence="3" id="KW-1185">Reference proteome</keyword>
<protein>
    <submittedName>
        <fullName evidence="2">Uncharacterized protein</fullName>
    </submittedName>
</protein>
<comment type="caution">
    <text evidence="2">The sequence shown here is derived from an EMBL/GenBank/DDBJ whole genome shotgun (WGS) entry which is preliminary data.</text>
</comment>
<feature type="region of interest" description="Disordered" evidence="1">
    <location>
        <begin position="202"/>
        <end position="229"/>
    </location>
</feature>
<gene>
    <name evidence="2" type="ORF">QTG54_015552</name>
</gene>
<organism evidence="2 3">
    <name type="scientific">Skeletonema marinoi</name>
    <dbReference type="NCBI Taxonomy" id="267567"/>
    <lineage>
        <taxon>Eukaryota</taxon>
        <taxon>Sar</taxon>
        <taxon>Stramenopiles</taxon>
        <taxon>Ochrophyta</taxon>
        <taxon>Bacillariophyta</taxon>
        <taxon>Coscinodiscophyceae</taxon>
        <taxon>Thalassiosirophycidae</taxon>
        <taxon>Thalassiosirales</taxon>
        <taxon>Skeletonemataceae</taxon>
        <taxon>Skeletonema</taxon>
        <taxon>Skeletonema marinoi-dohrnii complex</taxon>
    </lineage>
</organism>
<evidence type="ECO:0000256" key="1">
    <source>
        <dbReference type="SAM" id="MobiDB-lite"/>
    </source>
</evidence>
<sequence>MGVQEHAFVHSNFILIALTNHVIRLCTDFGCYYHECFLRGHPRLTVLMRRASSGQGKVTPNMHSEPDFYLIAQQYSLETPADVPDRDDKRVVSKVAKASVSGRQKSQCPGDSDVGDEASGYKEDDDPLMTRKAAEPGMDGMSNQHQWDPFDQEIDSAHLHHQEAAPRAGINQFFSMRSQSHSFASGGAKESESNAQAAMNYDPFPYQQQSGSGSYRDRGYSDPSPMPNHRWVHKEDKDWLKLKVTLKRQQVLILQHNRTPQLKEIVIETLLILFRFSLR</sequence>
<proteinExistence type="predicted"/>
<reference evidence="2" key="1">
    <citation type="submission" date="2023-06" db="EMBL/GenBank/DDBJ databases">
        <title>Survivors Of The Sea: Transcriptome response of Skeletonema marinoi to long-term dormancy.</title>
        <authorList>
            <person name="Pinder M.I.M."/>
            <person name="Kourtchenko O."/>
            <person name="Robertson E.K."/>
            <person name="Larsson T."/>
            <person name="Maumus F."/>
            <person name="Osuna-Cruz C.M."/>
            <person name="Vancaester E."/>
            <person name="Stenow R."/>
            <person name="Vandepoele K."/>
            <person name="Ploug H."/>
            <person name="Bruchert V."/>
            <person name="Godhe A."/>
            <person name="Topel M."/>
        </authorList>
    </citation>
    <scope>NUCLEOTIDE SEQUENCE</scope>
    <source>
        <strain evidence="2">R05AC</strain>
    </source>
</reference>
<accession>A0AAD8XU02</accession>
<evidence type="ECO:0000313" key="2">
    <source>
        <dbReference type="EMBL" id="KAK1733697.1"/>
    </source>
</evidence>
<dbReference type="AlphaFoldDB" id="A0AAD8XU02"/>
<evidence type="ECO:0000313" key="3">
    <source>
        <dbReference type="Proteomes" id="UP001224775"/>
    </source>
</evidence>